<dbReference type="PANTHER" id="PTHR31250:SF27">
    <property type="entry name" value="IQ DOMAIN-CONTAINING PROTEIN IQM5"/>
    <property type="match status" value="1"/>
</dbReference>
<comment type="caution">
    <text evidence="6">The sequence shown here is derived from an EMBL/GenBank/DDBJ whole genome shotgun (WGS) entry which is preliminary data.</text>
</comment>
<dbReference type="PANTHER" id="PTHR31250">
    <property type="entry name" value="IQ DOMAIN-CONTAINING PROTEIN IQM3"/>
    <property type="match status" value="1"/>
</dbReference>
<dbReference type="InterPro" id="IPR044159">
    <property type="entry name" value="IQM"/>
</dbReference>
<feature type="compositionally biased region" description="Basic and acidic residues" evidence="5">
    <location>
        <begin position="361"/>
        <end position="379"/>
    </location>
</feature>
<keyword evidence="4" id="KW-0539">Nucleus</keyword>
<keyword evidence="3" id="KW-0963">Cytoplasm</keyword>
<evidence type="ECO:0000256" key="1">
    <source>
        <dbReference type="ARBA" id="ARBA00004123"/>
    </source>
</evidence>
<evidence type="ECO:0000313" key="6">
    <source>
        <dbReference type="EMBL" id="KAF5311875.1"/>
    </source>
</evidence>
<evidence type="ECO:0000313" key="7">
    <source>
        <dbReference type="Proteomes" id="UP000567179"/>
    </source>
</evidence>
<feature type="compositionally biased region" description="Polar residues" evidence="5">
    <location>
        <begin position="407"/>
        <end position="429"/>
    </location>
</feature>
<reference evidence="6 7" key="1">
    <citation type="journal article" date="2020" name="ISME J.">
        <title>Uncovering the hidden diversity of litter-decomposition mechanisms in mushroom-forming fungi.</title>
        <authorList>
            <person name="Floudas D."/>
            <person name="Bentzer J."/>
            <person name="Ahren D."/>
            <person name="Johansson T."/>
            <person name="Persson P."/>
            <person name="Tunlid A."/>
        </authorList>
    </citation>
    <scope>NUCLEOTIDE SEQUENCE [LARGE SCALE GENOMIC DNA]</scope>
    <source>
        <strain evidence="6 7">CBS 101986</strain>
    </source>
</reference>
<evidence type="ECO:0000256" key="3">
    <source>
        <dbReference type="ARBA" id="ARBA00022490"/>
    </source>
</evidence>
<keyword evidence="7" id="KW-1185">Reference proteome</keyword>
<dbReference type="EMBL" id="JAACJJ010000056">
    <property type="protein sequence ID" value="KAF5311875.1"/>
    <property type="molecule type" value="Genomic_DNA"/>
</dbReference>
<feature type="region of interest" description="Disordered" evidence="5">
    <location>
        <begin position="341"/>
        <end position="464"/>
    </location>
</feature>
<evidence type="ECO:0000256" key="4">
    <source>
        <dbReference type="ARBA" id="ARBA00023242"/>
    </source>
</evidence>
<protein>
    <submittedName>
        <fullName evidence="6">Uncharacterized protein</fullName>
    </submittedName>
</protein>
<comment type="subcellular location">
    <subcellularLocation>
        <location evidence="2">Cytoplasm</location>
    </subcellularLocation>
    <subcellularLocation>
        <location evidence="1">Nucleus</location>
    </subcellularLocation>
</comment>
<evidence type="ECO:0000256" key="2">
    <source>
        <dbReference type="ARBA" id="ARBA00004496"/>
    </source>
</evidence>
<dbReference type="Proteomes" id="UP000567179">
    <property type="component" value="Unassembled WGS sequence"/>
</dbReference>
<proteinExistence type="predicted"/>
<name>A0A8H5ETH1_9AGAR</name>
<accession>A0A8H5ETH1</accession>
<feature type="compositionally biased region" description="Polar residues" evidence="5">
    <location>
        <begin position="348"/>
        <end position="358"/>
    </location>
</feature>
<feature type="compositionally biased region" description="Polar residues" evidence="5">
    <location>
        <begin position="380"/>
        <end position="392"/>
    </location>
</feature>
<dbReference type="AlphaFoldDB" id="A0A8H5ETH1"/>
<gene>
    <name evidence="6" type="ORF">D9619_003429</name>
</gene>
<dbReference type="OrthoDB" id="7344096at2759"/>
<evidence type="ECO:0000256" key="5">
    <source>
        <dbReference type="SAM" id="MobiDB-lite"/>
    </source>
</evidence>
<dbReference type="GO" id="GO:0005634">
    <property type="term" value="C:nucleus"/>
    <property type="evidence" value="ECO:0007669"/>
    <property type="project" value="UniProtKB-SubCell"/>
</dbReference>
<sequence>MLSVKYYHKRWQEEDTTDNFFKWLDYGAGKDLSLDDCPRETLEKEVRCMLVLRSEIVLLTPLEIANNSNVSPYHKIVAQFMPPPSNMCASTTQGLNYLVKINKEGKLYWAKNNQLVDTSAGDWKDAGDGGGIVPESIPSHEPIRLKKDTTSTNAKAEVPFEGRRPRSGSGASSVSSILSAMQENEATHYAGPPKGKYRWSRYLRRHFTPRGVMQRLLRKTVQRNTWIYVSDKNFNIFVGIKETGAFQHSSFTAGGIVTSAGLISVKQGTIYTLSPLSGHYRTSTNHFHKFIDVMTERGVDMHKVRISKAEAALWGIEHIGKFKKAQANVVSKGKEKIAEVPHQIKEAFSSSKEPGGSQNDEETKRWKAEVLHGRQKKSEPSPSGSRETASEQGSEKLAQSEGKVDNGLTQPPTHSSGAISDGQKSNGASCTVDESADAGQDSDPVVPPPVREGSTSKAIDKVGT</sequence>
<dbReference type="GO" id="GO:0005737">
    <property type="term" value="C:cytoplasm"/>
    <property type="evidence" value="ECO:0007669"/>
    <property type="project" value="UniProtKB-SubCell"/>
</dbReference>
<organism evidence="6 7">
    <name type="scientific">Psilocybe cf. subviscida</name>
    <dbReference type="NCBI Taxonomy" id="2480587"/>
    <lineage>
        <taxon>Eukaryota</taxon>
        <taxon>Fungi</taxon>
        <taxon>Dikarya</taxon>
        <taxon>Basidiomycota</taxon>
        <taxon>Agaricomycotina</taxon>
        <taxon>Agaricomycetes</taxon>
        <taxon>Agaricomycetidae</taxon>
        <taxon>Agaricales</taxon>
        <taxon>Agaricineae</taxon>
        <taxon>Strophariaceae</taxon>
        <taxon>Psilocybe</taxon>
    </lineage>
</organism>